<sequence>MSNFINCINKDVCRLIITEVLSQVAAEHYQEPAMEHYYFLARAEFSPMTQEILRLSRVCRLFRRVLREITRWGNGNHQQGNHFYRIR</sequence>
<name>A0A6C0BMN6_9ZZZZ</name>
<dbReference type="AlphaFoldDB" id="A0A6C0BMN6"/>
<dbReference type="EMBL" id="MN739204">
    <property type="protein sequence ID" value="QHS93446.1"/>
    <property type="molecule type" value="Genomic_DNA"/>
</dbReference>
<organism evidence="1">
    <name type="scientific">viral metagenome</name>
    <dbReference type="NCBI Taxonomy" id="1070528"/>
    <lineage>
        <taxon>unclassified sequences</taxon>
        <taxon>metagenomes</taxon>
        <taxon>organismal metagenomes</taxon>
    </lineage>
</organism>
<reference evidence="1" key="1">
    <citation type="journal article" date="2020" name="Nature">
        <title>Giant virus diversity and host interactions through global metagenomics.</title>
        <authorList>
            <person name="Schulz F."/>
            <person name="Roux S."/>
            <person name="Paez-Espino D."/>
            <person name="Jungbluth S."/>
            <person name="Walsh D.A."/>
            <person name="Denef V.J."/>
            <person name="McMahon K.D."/>
            <person name="Konstantinidis K.T."/>
            <person name="Eloe-Fadrosh E.A."/>
            <person name="Kyrpides N.C."/>
            <person name="Woyke T."/>
        </authorList>
    </citation>
    <scope>NUCLEOTIDE SEQUENCE</scope>
    <source>
        <strain evidence="1">GVMAG-M-3300017989-17</strain>
    </source>
</reference>
<accession>A0A6C0BMN6</accession>
<protein>
    <submittedName>
        <fullName evidence="1">Uncharacterized protein</fullName>
    </submittedName>
</protein>
<evidence type="ECO:0000313" key="1">
    <source>
        <dbReference type="EMBL" id="QHS93446.1"/>
    </source>
</evidence>
<proteinExistence type="predicted"/>